<dbReference type="Gene3D" id="1.10.10.2590">
    <property type="entry name" value="BEN domain"/>
    <property type="match status" value="1"/>
</dbReference>
<reference evidence="3" key="1">
    <citation type="submission" date="2014-11" db="EMBL/GenBank/DDBJ databases">
        <authorList>
            <person name="Geib S."/>
        </authorList>
    </citation>
    <scope>NUCLEOTIDE SEQUENCE</scope>
</reference>
<feature type="compositionally biased region" description="Basic and acidic residues" evidence="1">
    <location>
        <begin position="24"/>
        <end position="35"/>
    </location>
</feature>
<reference evidence="3" key="2">
    <citation type="journal article" date="2015" name="Gigascience">
        <title>Reconstructing a comprehensive transcriptome assembly of a white-pupal translocated strain of the pest fruit fly Bactrocera cucurbitae.</title>
        <authorList>
            <person name="Sim S.B."/>
            <person name="Calla B."/>
            <person name="Hall B."/>
            <person name="DeRego T."/>
            <person name="Geib S.M."/>
        </authorList>
    </citation>
    <scope>NUCLEOTIDE SEQUENCE</scope>
</reference>
<evidence type="ECO:0000256" key="1">
    <source>
        <dbReference type="SAM" id="MobiDB-lite"/>
    </source>
</evidence>
<protein>
    <submittedName>
        <fullName evidence="3">Proline--tRNA ligase</fullName>
    </submittedName>
</protein>
<dbReference type="GO" id="GO:0003677">
    <property type="term" value="F:DNA binding"/>
    <property type="evidence" value="ECO:0007669"/>
    <property type="project" value="InterPro"/>
</dbReference>
<dbReference type="PROSITE" id="PS51457">
    <property type="entry name" value="BEN"/>
    <property type="match status" value="1"/>
</dbReference>
<name>A0A0A1WHJ6_ZEUCU</name>
<proteinExistence type="predicted"/>
<feature type="region of interest" description="Disordered" evidence="1">
    <location>
        <begin position="24"/>
        <end position="43"/>
    </location>
</feature>
<feature type="domain" description="BEN" evidence="2">
    <location>
        <begin position="165"/>
        <end position="265"/>
    </location>
</feature>
<gene>
    <name evidence="3" type="primary">proS_3</name>
    <name evidence="4" type="synonym">proS_6</name>
    <name evidence="4" type="ORF">g.17129</name>
    <name evidence="3" type="ORF">g.17130</name>
</gene>
<dbReference type="EMBL" id="GBXI01000259">
    <property type="protein sequence ID" value="JAD14033.1"/>
    <property type="molecule type" value="Transcribed_RNA"/>
</dbReference>
<evidence type="ECO:0000313" key="4">
    <source>
        <dbReference type="EMBL" id="JAD14033.1"/>
    </source>
</evidence>
<evidence type="ECO:0000259" key="2">
    <source>
        <dbReference type="PROSITE" id="PS51457"/>
    </source>
</evidence>
<dbReference type="InterPro" id="IPR018379">
    <property type="entry name" value="BEN_domain"/>
</dbReference>
<dbReference type="SMART" id="SM01025">
    <property type="entry name" value="BEN"/>
    <property type="match status" value="1"/>
</dbReference>
<sequence length="267" mass="30542">MPRISVRKDIFAISPVSPLISLAEENKPTSEERNTKSKSNPTYINPYGRHFEVTKSNEFKSLRNFGLWYKPPEDDESVLDNLTPPNVRQLELYNTSLIAESATPAEDCVTTTDVFVEEARQNEISAEECVVDIQKCVTAVAEDVSQAKGQDYSEIVKIPEKIIIGPNGTSISLAEYKSIEWDAVSYTIRDLLLYVFDRNTLLTNTLYGRPSKKGKLDPRKVADISYFVRQNVKCSEGEVRRAIVQRLGMFHNREREKERTKRRKLFI</sequence>
<dbReference type="Pfam" id="PF10523">
    <property type="entry name" value="BEN"/>
    <property type="match status" value="1"/>
</dbReference>
<organism evidence="3">
    <name type="scientific">Zeugodacus cucurbitae</name>
    <name type="common">Melon fruit fly</name>
    <name type="synonym">Bactrocera cucurbitae</name>
    <dbReference type="NCBI Taxonomy" id="28588"/>
    <lineage>
        <taxon>Eukaryota</taxon>
        <taxon>Metazoa</taxon>
        <taxon>Ecdysozoa</taxon>
        <taxon>Arthropoda</taxon>
        <taxon>Hexapoda</taxon>
        <taxon>Insecta</taxon>
        <taxon>Pterygota</taxon>
        <taxon>Neoptera</taxon>
        <taxon>Endopterygota</taxon>
        <taxon>Diptera</taxon>
        <taxon>Brachycera</taxon>
        <taxon>Muscomorpha</taxon>
        <taxon>Tephritoidea</taxon>
        <taxon>Tephritidae</taxon>
        <taxon>Zeugodacus</taxon>
        <taxon>Zeugodacus</taxon>
    </lineage>
</organism>
<accession>A0A0A1WHJ6</accession>
<dbReference type="EMBL" id="GBXI01016297">
    <property type="protein sequence ID" value="JAC97994.1"/>
    <property type="molecule type" value="Transcribed_RNA"/>
</dbReference>
<dbReference type="GO" id="GO:0016874">
    <property type="term" value="F:ligase activity"/>
    <property type="evidence" value="ECO:0007669"/>
    <property type="project" value="UniProtKB-KW"/>
</dbReference>
<evidence type="ECO:0000313" key="3">
    <source>
        <dbReference type="EMBL" id="JAC97994.1"/>
    </source>
</evidence>
<keyword evidence="3" id="KW-0436">Ligase</keyword>
<dbReference type="AlphaFoldDB" id="A0A0A1WHJ6"/>